<keyword evidence="3" id="KW-1185">Reference proteome</keyword>
<dbReference type="Proteomes" id="UP000825729">
    <property type="component" value="Unassembled WGS sequence"/>
</dbReference>
<evidence type="ECO:0000313" key="2">
    <source>
        <dbReference type="EMBL" id="KAG9446398.1"/>
    </source>
</evidence>
<protein>
    <submittedName>
        <fullName evidence="2">Uncharacterized protein</fullName>
    </submittedName>
</protein>
<evidence type="ECO:0000313" key="3">
    <source>
        <dbReference type="Proteomes" id="UP000825729"/>
    </source>
</evidence>
<reference evidence="2 3" key="1">
    <citation type="submission" date="2021-07" db="EMBL/GenBank/DDBJ databases">
        <title>The Aristolochia fimbriata genome: insights into angiosperm evolution, floral development and chemical biosynthesis.</title>
        <authorList>
            <person name="Jiao Y."/>
        </authorList>
    </citation>
    <scope>NUCLEOTIDE SEQUENCE [LARGE SCALE GENOMIC DNA]</scope>
    <source>
        <strain evidence="2">IBCAS-2021</strain>
        <tissue evidence="2">Leaf</tissue>
    </source>
</reference>
<evidence type="ECO:0000256" key="1">
    <source>
        <dbReference type="SAM" id="Phobius"/>
    </source>
</evidence>
<keyword evidence="1" id="KW-0472">Membrane</keyword>
<dbReference type="AlphaFoldDB" id="A0AAV7ECD3"/>
<gene>
    <name evidence="2" type="ORF">H6P81_012526</name>
</gene>
<name>A0AAV7ECD3_ARIFI</name>
<accession>A0AAV7ECD3</accession>
<organism evidence="2 3">
    <name type="scientific">Aristolochia fimbriata</name>
    <name type="common">White veined hardy Dutchman's pipe vine</name>
    <dbReference type="NCBI Taxonomy" id="158543"/>
    <lineage>
        <taxon>Eukaryota</taxon>
        <taxon>Viridiplantae</taxon>
        <taxon>Streptophyta</taxon>
        <taxon>Embryophyta</taxon>
        <taxon>Tracheophyta</taxon>
        <taxon>Spermatophyta</taxon>
        <taxon>Magnoliopsida</taxon>
        <taxon>Magnoliidae</taxon>
        <taxon>Piperales</taxon>
        <taxon>Aristolochiaceae</taxon>
        <taxon>Aristolochia</taxon>
    </lineage>
</organism>
<feature type="transmembrane region" description="Helical" evidence="1">
    <location>
        <begin position="52"/>
        <end position="74"/>
    </location>
</feature>
<keyword evidence="1" id="KW-0812">Transmembrane</keyword>
<proteinExistence type="predicted"/>
<sequence>MENKTHVPDLAIAGFRHEEEAKTENPFPKGKKLKSSVVKRGRKQCGVSGESSPFLCCRIFQAFVIYCLAVWVVLQPKAKAKRGKRGV</sequence>
<dbReference type="EMBL" id="JAINDJ010000005">
    <property type="protein sequence ID" value="KAG9446398.1"/>
    <property type="molecule type" value="Genomic_DNA"/>
</dbReference>
<keyword evidence="1" id="KW-1133">Transmembrane helix</keyword>
<comment type="caution">
    <text evidence="2">The sequence shown here is derived from an EMBL/GenBank/DDBJ whole genome shotgun (WGS) entry which is preliminary data.</text>
</comment>